<keyword evidence="3" id="KW-1185">Reference proteome</keyword>
<feature type="region of interest" description="Disordered" evidence="1">
    <location>
        <begin position="238"/>
        <end position="313"/>
    </location>
</feature>
<feature type="compositionally biased region" description="Pro residues" evidence="1">
    <location>
        <begin position="58"/>
        <end position="70"/>
    </location>
</feature>
<sequence>MITPKPPPSGNLPPRPDEAEFTSNKKHHRRSSSSGRNQLLDTIPEPSKHPYVTSSTSPFPPPAGPLPPTPLGGGDSNQHDRTPPVSRHSSLKNRLRILSAPSPSSGPSPLPQTRPNASDSTTPTATPQLTQLTPSVPSTPNAEKMMTFPNDFQSFLQMNTTPTPANIAPSRILDYSSEGLELVEVLDEVTPLAPPPRRGSLVKPLALLPVETRATVSVDTIHSAGTFHFVDSARTGGSDKMVISRSSSMSTQDEHYDQYSPIERQEGEDDDDDSGSLRAKVTPTMPTMTAPDPIHAFSLSPPSSVVSLGLVSS</sequence>
<feature type="region of interest" description="Disordered" evidence="1">
    <location>
        <begin position="1"/>
        <end position="143"/>
    </location>
</feature>
<feature type="compositionally biased region" description="Low complexity" evidence="1">
    <location>
        <begin position="282"/>
        <end position="313"/>
    </location>
</feature>
<dbReference type="EMBL" id="SDEE01000018">
    <property type="protein sequence ID" value="RXW24499.1"/>
    <property type="molecule type" value="Genomic_DNA"/>
</dbReference>
<evidence type="ECO:0000313" key="3">
    <source>
        <dbReference type="Proteomes" id="UP000290288"/>
    </source>
</evidence>
<dbReference type="AlphaFoldDB" id="A0A4Q2DW10"/>
<proteinExistence type="predicted"/>
<dbReference type="OrthoDB" id="3050455at2759"/>
<evidence type="ECO:0000313" key="2">
    <source>
        <dbReference type="EMBL" id="RXW24499.1"/>
    </source>
</evidence>
<feature type="compositionally biased region" description="Low complexity" evidence="1">
    <location>
        <begin position="121"/>
        <end position="134"/>
    </location>
</feature>
<reference evidence="2 3" key="1">
    <citation type="submission" date="2019-01" db="EMBL/GenBank/DDBJ databases">
        <title>Draft genome sequence of Psathyrella aberdarensis IHI B618.</title>
        <authorList>
            <person name="Buettner E."/>
            <person name="Kellner H."/>
        </authorList>
    </citation>
    <scope>NUCLEOTIDE SEQUENCE [LARGE SCALE GENOMIC DNA]</scope>
    <source>
        <strain evidence="2 3">IHI B618</strain>
    </source>
</reference>
<protein>
    <submittedName>
        <fullName evidence="2">Uncharacterized protein</fullName>
    </submittedName>
</protein>
<feature type="compositionally biased region" description="Pro residues" evidence="1">
    <location>
        <begin position="1"/>
        <end position="14"/>
    </location>
</feature>
<evidence type="ECO:0000256" key="1">
    <source>
        <dbReference type="SAM" id="MobiDB-lite"/>
    </source>
</evidence>
<accession>A0A4Q2DW10</accession>
<name>A0A4Q2DW10_9AGAR</name>
<comment type="caution">
    <text evidence="2">The sequence shown here is derived from an EMBL/GenBank/DDBJ whole genome shotgun (WGS) entry which is preliminary data.</text>
</comment>
<dbReference type="STRING" id="2316362.A0A4Q2DW10"/>
<organism evidence="2 3">
    <name type="scientific">Candolleomyces aberdarensis</name>
    <dbReference type="NCBI Taxonomy" id="2316362"/>
    <lineage>
        <taxon>Eukaryota</taxon>
        <taxon>Fungi</taxon>
        <taxon>Dikarya</taxon>
        <taxon>Basidiomycota</taxon>
        <taxon>Agaricomycotina</taxon>
        <taxon>Agaricomycetes</taxon>
        <taxon>Agaricomycetidae</taxon>
        <taxon>Agaricales</taxon>
        <taxon>Agaricineae</taxon>
        <taxon>Psathyrellaceae</taxon>
        <taxon>Candolleomyces</taxon>
    </lineage>
</organism>
<gene>
    <name evidence="2" type="ORF">EST38_g1345</name>
</gene>
<dbReference type="Proteomes" id="UP000290288">
    <property type="component" value="Unassembled WGS sequence"/>
</dbReference>